<dbReference type="RefSeq" id="WP_109462023.1">
    <property type="nucleotide sequence ID" value="NZ_QFBC01000024.1"/>
</dbReference>
<dbReference type="OrthoDB" id="9758211at2"/>
<comment type="caution">
    <text evidence="3">The sequence shown here is derived from an EMBL/GenBank/DDBJ whole genome shotgun (WGS) entry which is preliminary data.</text>
</comment>
<dbReference type="PROSITE" id="PS50234">
    <property type="entry name" value="VWFA"/>
    <property type="match status" value="1"/>
</dbReference>
<protein>
    <submittedName>
        <fullName evidence="3">VWA domain-containing protein</fullName>
    </submittedName>
</protein>
<dbReference type="Pfam" id="PF00092">
    <property type="entry name" value="VWA"/>
    <property type="match status" value="1"/>
</dbReference>
<reference evidence="3 4" key="1">
    <citation type="submission" date="2018-05" db="EMBL/GenBank/DDBJ databases">
        <title>The draft genome of strain NS-104.</title>
        <authorList>
            <person name="Hang P."/>
            <person name="Jiang J."/>
        </authorList>
    </citation>
    <scope>NUCLEOTIDE SEQUENCE [LARGE SCALE GENOMIC DNA]</scope>
    <source>
        <strain evidence="3 4">NS-104</strain>
    </source>
</reference>
<dbReference type="AlphaFoldDB" id="A0A2U2DGS8"/>
<accession>A0A2U2DGS8</accession>
<dbReference type="Proteomes" id="UP000245252">
    <property type="component" value="Unassembled WGS sequence"/>
</dbReference>
<dbReference type="SMART" id="SM00327">
    <property type="entry name" value="VWA"/>
    <property type="match status" value="1"/>
</dbReference>
<dbReference type="Gene3D" id="3.40.50.410">
    <property type="entry name" value="von Willebrand factor, type A domain"/>
    <property type="match status" value="1"/>
</dbReference>
<name>A0A2U2DGS8_9HYPH</name>
<dbReference type="InterPro" id="IPR051928">
    <property type="entry name" value="NorD/CobT"/>
</dbReference>
<dbReference type="InterPro" id="IPR036465">
    <property type="entry name" value="vWFA_dom_sf"/>
</dbReference>
<dbReference type="SUPFAM" id="SSF53300">
    <property type="entry name" value="vWA-like"/>
    <property type="match status" value="1"/>
</dbReference>
<evidence type="ECO:0000313" key="3">
    <source>
        <dbReference type="EMBL" id="PWE52509.1"/>
    </source>
</evidence>
<dbReference type="CDD" id="cd01454">
    <property type="entry name" value="vWA_norD_type"/>
    <property type="match status" value="1"/>
</dbReference>
<gene>
    <name evidence="3" type="ORF">DEM27_30555</name>
</gene>
<dbReference type="InterPro" id="IPR002035">
    <property type="entry name" value="VWF_A"/>
</dbReference>
<organism evidence="3 4">
    <name type="scientific">Metarhizobium album</name>
    <dbReference type="NCBI Taxonomy" id="2182425"/>
    <lineage>
        <taxon>Bacteria</taxon>
        <taxon>Pseudomonadati</taxon>
        <taxon>Pseudomonadota</taxon>
        <taxon>Alphaproteobacteria</taxon>
        <taxon>Hyphomicrobiales</taxon>
        <taxon>Rhizobiaceae</taxon>
        <taxon>Metarhizobium</taxon>
    </lineage>
</organism>
<evidence type="ECO:0000256" key="1">
    <source>
        <dbReference type="SAM" id="MobiDB-lite"/>
    </source>
</evidence>
<dbReference type="PANTHER" id="PTHR41248">
    <property type="entry name" value="NORD PROTEIN"/>
    <property type="match status" value="1"/>
</dbReference>
<feature type="region of interest" description="Disordered" evidence="1">
    <location>
        <begin position="408"/>
        <end position="431"/>
    </location>
</feature>
<evidence type="ECO:0000313" key="4">
    <source>
        <dbReference type="Proteomes" id="UP000245252"/>
    </source>
</evidence>
<dbReference type="PANTHER" id="PTHR41248:SF1">
    <property type="entry name" value="NORD PROTEIN"/>
    <property type="match status" value="1"/>
</dbReference>
<sequence length="735" mass="80357">MQEAATLNAFEGFPPEWRERWSAAHGRIDHAGYGDLVASAYRRAGPSLAMHAGPAFAVELASAISMVAIRSGRLAASLVPQAALLAARRFDATAMRAWAAAVEDVARRAPEAALPLLENTGRLVTALHAADFIAFVRMGLHLSGGNVDRRRAFFALESGEAIRLVEGRSADGGLAEWRHGLGLYLSALWGIAPPIAEAPPDAPEQMRRRPGFGGGGVRLPAVFAGFEADEAKLLYRAAVAHIGAHHRFTRTKFAAVGLKPLQIALVSLVEDARIETLAARTMPGLASLWRRFHVARPDGPPIAIALMARLSRALAQPDYADPHGWVEKGRTLFAEAIADNIGDQQLSRRIGGLLGNDIGQMRLQFDAKAYIVQPAYRDDSMGIWDFDADESQAPIEIEAMLEGARIEQHAGDDGRREEGDDGETATGRLSEARDDDGLLVARYPEYDHVIGRYRPDWCRVREMPGQIGSARSATALSEVRSDLVDRLSALIRASRISRQQRVRGQTEGEFLDMDASIAAMIARRTGEVPDTRIYGRYERRSRDMSVLVLIDASRSTAESVHGSESSVLEMERLSTALLGRAMSAVGDPFAIAAFCSNGREDVRYTRIKDFSHSLDGFAFARLAGIAGEYSTRLGAVIRHAANDLRRQRSHRRLLLIVTDGEPSDVDVDDRHYLVEDARMAVHELGRDGIDTFCVALDSEAESYASRIFGPRGAISINSIDRLDKLLPAVYMKLRS</sequence>
<proteinExistence type="predicted"/>
<keyword evidence="4" id="KW-1185">Reference proteome</keyword>
<feature type="compositionally biased region" description="Basic and acidic residues" evidence="1">
    <location>
        <begin position="408"/>
        <end position="418"/>
    </location>
</feature>
<feature type="domain" description="VWFA" evidence="2">
    <location>
        <begin position="545"/>
        <end position="729"/>
    </location>
</feature>
<dbReference type="EMBL" id="QFBC01000024">
    <property type="protein sequence ID" value="PWE52509.1"/>
    <property type="molecule type" value="Genomic_DNA"/>
</dbReference>
<evidence type="ECO:0000259" key="2">
    <source>
        <dbReference type="PROSITE" id="PS50234"/>
    </source>
</evidence>